<accession>A0A1T4RTD6</accession>
<dbReference type="Proteomes" id="UP000190449">
    <property type="component" value="Unassembled WGS sequence"/>
</dbReference>
<dbReference type="STRING" id="28122.SAMN02745108_02836"/>
<evidence type="ECO:0008006" key="4">
    <source>
        <dbReference type="Google" id="ProtNLM"/>
    </source>
</evidence>
<keyword evidence="1" id="KW-0732">Signal</keyword>
<evidence type="ECO:0000256" key="1">
    <source>
        <dbReference type="SAM" id="SignalP"/>
    </source>
</evidence>
<reference evidence="2 3" key="1">
    <citation type="submission" date="2017-02" db="EMBL/GenBank/DDBJ databases">
        <authorList>
            <person name="Peterson S.W."/>
        </authorList>
    </citation>
    <scope>NUCLEOTIDE SEQUENCE [LARGE SCALE GENOMIC DNA]</scope>
    <source>
        <strain evidence="2 3">ATCC 43854</strain>
    </source>
</reference>
<sequence length="148" mass="16182">MGKIRLILAFLFSVAVFSHAEGGCSGPGQNPGIPTQSCYEILSSFYMGIQSADGMFFIDTDKDVQYNNKTYKLRFFVTATSSSYNQIQALAQTGYATRSRIEVIYPNYAETTVTNATALNNTNCSTNTDNAGNAAYMYCPIQALSILE</sequence>
<organism evidence="2 3">
    <name type="scientific">Fibrobacter intestinalis</name>
    <dbReference type="NCBI Taxonomy" id="28122"/>
    <lineage>
        <taxon>Bacteria</taxon>
        <taxon>Pseudomonadati</taxon>
        <taxon>Fibrobacterota</taxon>
        <taxon>Fibrobacteria</taxon>
        <taxon>Fibrobacterales</taxon>
        <taxon>Fibrobacteraceae</taxon>
        <taxon>Fibrobacter</taxon>
    </lineage>
</organism>
<dbReference type="RefSeq" id="WP_078777476.1">
    <property type="nucleotide sequence ID" value="NZ_FUWU01000087.1"/>
</dbReference>
<name>A0A1T4RTD6_9BACT</name>
<gene>
    <name evidence="2" type="ORF">SAMN02745108_02836</name>
</gene>
<evidence type="ECO:0000313" key="2">
    <source>
        <dbReference type="EMBL" id="SKA19212.1"/>
    </source>
</evidence>
<dbReference type="AlphaFoldDB" id="A0A1T4RTD6"/>
<feature type="chain" id="PRO_5010542982" description="Major paralogous domain-containing protein" evidence="1">
    <location>
        <begin position="21"/>
        <end position="148"/>
    </location>
</feature>
<protein>
    <recommendedName>
        <fullName evidence="4">Major paralogous domain-containing protein</fullName>
    </recommendedName>
</protein>
<feature type="signal peptide" evidence="1">
    <location>
        <begin position="1"/>
        <end position="20"/>
    </location>
</feature>
<dbReference type="EMBL" id="FUWU01000087">
    <property type="protein sequence ID" value="SKA19212.1"/>
    <property type="molecule type" value="Genomic_DNA"/>
</dbReference>
<proteinExistence type="predicted"/>
<evidence type="ECO:0000313" key="3">
    <source>
        <dbReference type="Proteomes" id="UP000190449"/>
    </source>
</evidence>